<evidence type="ECO:0000313" key="8">
    <source>
        <dbReference type="Proteomes" id="UP001164743"/>
    </source>
</evidence>
<keyword evidence="8" id="KW-1185">Reference proteome</keyword>
<protein>
    <recommendedName>
        <fullName evidence="9">CNH domain-containing protein</fullName>
    </recommendedName>
</protein>
<dbReference type="Pfam" id="PF10433">
    <property type="entry name" value="Beta-prop_RSE1_1st"/>
    <property type="match status" value="1"/>
</dbReference>
<feature type="domain" description="DH" evidence="5">
    <location>
        <begin position="442"/>
        <end position="632"/>
    </location>
</feature>
<gene>
    <name evidence="7" type="ORF">PtA15_9A132</name>
</gene>
<dbReference type="PROSITE" id="PS50219">
    <property type="entry name" value="CNH"/>
    <property type="match status" value="1"/>
</dbReference>
<feature type="region of interest" description="Disordered" evidence="4">
    <location>
        <begin position="1"/>
        <end position="139"/>
    </location>
</feature>
<dbReference type="SMART" id="SM00325">
    <property type="entry name" value="RhoGEF"/>
    <property type="match status" value="1"/>
</dbReference>
<feature type="region of interest" description="Disordered" evidence="4">
    <location>
        <begin position="2554"/>
        <end position="2581"/>
    </location>
</feature>
<dbReference type="RefSeq" id="XP_053023562.1">
    <property type="nucleotide sequence ID" value="XM_053172309.1"/>
</dbReference>
<evidence type="ECO:0000313" key="7">
    <source>
        <dbReference type="EMBL" id="WAQ88007.1"/>
    </source>
</evidence>
<comment type="subcellular location">
    <subcellularLocation>
        <location evidence="1">Nucleus</location>
    </subcellularLocation>
</comment>
<dbReference type="SUPFAM" id="SSF101908">
    <property type="entry name" value="Putative isomerase YbhE"/>
    <property type="match status" value="1"/>
</dbReference>
<reference evidence="7" key="1">
    <citation type="submission" date="2022-10" db="EMBL/GenBank/DDBJ databases">
        <title>Puccinia triticina Genome sequencing and assembly.</title>
        <authorList>
            <person name="Li C."/>
        </authorList>
    </citation>
    <scope>NUCLEOTIDE SEQUENCE</scope>
    <source>
        <strain evidence="7">Pt15</strain>
    </source>
</reference>
<feature type="compositionally biased region" description="Polar residues" evidence="4">
    <location>
        <begin position="1588"/>
        <end position="1607"/>
    </location>
</feature>
<dbReference type="PROSITE" id="PS50010">
    <property type="entry name" value="DH_2"/>
    <property type="match status" value="1"/>
</dbReference>
<dbReference type="InterPro" id="IPR015943">
    <property type="entry name" value="WD40/YVTN_repeat-like_dom_sf"/>
</dbReference>
<dbReference type="InterPro" id="IPR004871">
    <property type="entry name" value="RSE1/DDB1/CPSF1_C"/>
</dbReference>
<dbReference type="Gene3D" id="2.130.10.10">
    <property type="entry name" value="YVTN repeat-like/Quinoprotein amine dehydrogenase"/>
    <property type="match status" value="3"/>
</dbReference>
<accession>A0ABY7CVI7</accession>
<evidence type="ECO:0008006" key="9">
    <source>
        <dbReference type="Google" id="ProtNLM"/>
    </source>
</evidence>
<dbReference type="SMART" id="SM00036">
    <property type="entry name" value="CNH"/>
    <property type="match status" value="1"/>
</dbReference>
<keyword evidence="3" id="KW-0344">Guanine-nucleotide releasing factor</keyword>
<dbReference type="Pfam" id="PF23726">
    <property type="entry name" value="Beta-prop_RSE1_2nd"/>
    <property type="match status" value="1"/>
</dbReference>
<feature type="compositionally biased region" description="Pro residues" evidence="4">
    <location>
        <begin position="13"/>
        <end position="22"/>
    </location>
</feature>
<dbReference type="SUPFAM" id="SSF48065">
    <property type="entry name" value="DBL homology domain (DH-domain)"/>
    <property type="match status" value="1"/>
</dbReference>
<feature type="domain" description="CNH" evidence="6">
    <location>
        <begin position="897"/>
        <end position="1217"/>
    </location>
</feature>
<dbReference type="InterPro" id="IPR035899">
    <property type="entry name" value="DBL_dom_sf"/>
</dbReference>
<evidence type="ECO:0000259" key="5">
    <source>
        <dbReference type="PROSITE" id="PS50010"/>
    </source>
</evidence>
<dbReference type="EMBL" id="CP110429">
    <property type="protein sequence ID" value="WAQ88007.1"/>
    <property type="molecule type" value="Genomic_DNA"/>
</dbReference>
<feature type="region of interest" description="Disordered" evidence="4">
    <location>
        <begin position="177"/>
        <end position="202"/>
    </location>
</feature>
<dbReference type="Pfam" id="PF00621">
    <property type="entry name" value="RhoGEF"/>
    <property type="match status" value="1"/>
</dbReference>
<feature type="compositionally biased region" description="Basic and acidic residues" evidence="4">
    <location>
        <begin position="2554"/>
        <end position="2571"/>
    </location>
</feature>
<evidence type="ECO:0000256" key="3">
    <source>
        <dbReference type="ARBA" id="ARBA00022658"/>
    </source>
</evidence>
<evidence type="ECO:0000256" key="2">
    <source>
        <dbReference type="ARBA" id="ARBA00022553"/>
    </source>
</evidence>
<dbReference type="GeneID" id="77813204"/>
<evidence type="ECO:0000256" key="4">
    <source>
        <dbReference type="SAM" id="MobiDB-lite"/>
    </source>
</evidence>
<feature type="compositionally biased region" description="Low complexity" evidence="4">
    <location>
        <begin position="115"/>
        <end position="126"/>
    </location>
</feature>
<dbReference type="Gene3D" id="1.20.900.10">
    <property type="entry name" value="Dbl homology (DH) domain"/>
    <property type="match status" value="1"/>
</dbReference>
<feature type="compositionally biased region" description="Pro residues" evidence="4">
    <location>
        <begin position="99"/>
        <end position="114"/>
    </location>
</feature>
<dbReference type="Proteomes" id="UP001164743">
    <property type="component" value="Chromosome 9A"/>
</dbReference>
<dbReference type="InterPro" id="IPR058543">
    <property type="entry name" value="Beta-prop_RSE1/DDB1/CPSF1_2nd"/>
</dbReference>
<feature type="region of interest" description="Disordered" evidence="4">
    <location>
        <begin position="2393"/>
        <end position="2423"/>
    </location>
</feature>
<feature type="region of interest" description="Disordered" evidence="4">
    <location>
        <begin position="871"/>
        <end position="896"/>
    </location>
</feature>
<evidence type="ECO:0000256" key="1">
    <source>
        <dbReference type="ARBA" id="ARBA00004123"/>
    </source>
</evidence>
<organism evidence="7 8">
    <name type="scientific">Puccinia triticina</name>
    <dbReference type="NCBI Taxonomy" id="208348"/>
    <lineage>
        <taxon>Eukaryota</taxon>
        <taxon>Fungi</taxon>
        <taxon>Dikarya</taxon>
        <taxon>Basidiomycota</taxon>
        <taxon>Pucciniomycotina</taxon>
        <taxon>Pucciniomycetes</taxon>
        <taxon>Pucciniales</taxon>
        <taxon>Pucciniaceae</taxon>
        <taxon>Puccinia</taxon>
    </lineage>
</organism>
<dbReference type="InterPro" id="IPR011993">
    <property type="entry name" value="PH-like_dom_sf"/>
</dbReference>
<dbReference type="Pfam" id="PF03178">
    <property type="entry name" value="CPSF_A"/>
    <property type="match status" value="1"/>
</dbReference>
<feature type="region of interest" description="Disordered" evidence="4">
    <location>
        <begin position="745"/>
        <end position="774"/>
    </location>
</feature>
<name>A0ABY7CVI7_9BASI</name>
<evidence type="ECO:0000259" key="6">
    <source>
        <dbReference type="PROSITE" id="PS50219"/>
    </source>
</evidence>
<dbReference type="InterPro" id="IPR000219">
    <property type="entry name" value="DH_dom"/>
</dbReference>
<dbReference type="Pfam" id="PF15405">
    <property type="entry name" value="PH_5"/>
    <property type="match status" value="1"/>
</dbReference>
<dbReference type="PANTHER" id="PTHR46572:SF1">
    <property type="entry name" value="RHO1 GUANINE NUCLEOTIDE EXCHANGE FACTOR TUS1"/>
    <property type="match status" value="1"/>
</dbReference>
<proteinExistence type="predicted"/>
<feature type="region of interest" description="Disordered" evidence="4">
    <location>
        <begin position="1587"/>
        <end position="1617"/>
    </location>
</feature>
<dbReference type="InterPro" id="IPR018846">
    <property type="entry name" value="Beta-prop_RSE1/DDB1/CPSF1_1st"/>
</dbReference>
<feature type="compositionally biased region" description="Polar residues" evidence="4">
    <location>
        <begin position="61"/>
        <end position="91"/>
    </location>
</feature>
<feature type="compositionally biased region" description="Acidic residues" evidence="4">
    <location>
        <begin position="2395"/>
        <end position="2409"/>
    </location>
</feature>
<feature type="compositionally biased region" description="Pro residues" evidence="4">
    <location>
        <begin position="50"/>
        <end position="60"/>
    </location>
</feature>
<feature type="compositionally biased region" description="Low complexity" evidence="4">
    <location>
        <begin position="177"/>
        <end position="188"/>
    </location>
</feature>
<sequence length="2620" mass="288327">MNNISFPTTTTTPPQPAQPPPKNTSHIKRKISLPSLTNSSTHFASATTHRPPPPLPPLPPNYNSHSPLNIFKRSTQQHASKSSISSFTHAQPSNSTSPRPLPPTPQPQPHPLAPPLQHSPSSAHHPSLPEPQTSNPHRISALGASYTSNLHDYGQPLGAHSIPIRIGTRPICFSSSKLPPSTLSSSLSVERGPSRSNQRGEANKNIILQPGFDIAYLSHVAKFVLDHVPRDTKIKGNIEYPMSFTGRDAVTIITHCLNRLNPATKSTTQATLNRKLALSLSRALLAERFFHEVSNLNHELILNDNIEEVYIFPHTHSWIHPNPSTRTSSSSSSSFLLDYQQLPQITPCDLPQGVLTSLTKCYSFSCQMAGPNTTHSLCYSYDCPLRKNRTTSTTAPLHYPPTLLPAPSLPEASPVPSVVQTKDWASVVSKELISSLNSKEIARQSIIYELISGEQEYVQDLDDYEKLFIIPLVQASPPILPPQRLPEFKEKVVSNVLEIRDHNRVLLQNLLIRQQDQHPLVKGIGDVILNSALEWGQDYIRYTSDHVFGEVEVNDEKTRNPSFAELINQIPKVSPRRADFKHYHSRAFVRLQRYNLLLESLLKKTPDGHEDRSSIEDAMEVIRRQCKEADQAVSLQQAKLHLVRLNNEIVTKPDTPDLQLLSPNRQLIFSGKMLRKPEGGTGLSEWSELHVMLFDHYFLMTKIKRQDEYNQRYHLSRPPVMLELMRVTGFNDPCERKSRGLRTITGTLGSNGGLERGNSDPYSGSPVGAGGGPGGAVAADDRWLFPITVQSLGRNSYSCTMYVDSERLRLVWKAKFEEAIGLRLQILDSYKVFDLYPMTDQTFAASGSVPAHTTPPAGHVNGSGIGGSAGSINAQSSGPLNPPNRGPTVGEAISNMHGPPTCSVPFRSSDGKRLIAIGCQDGLWIGLRNDPGSMKQVIYLKSITQCAVLQEYGFLLVLAEKILMAYPLDSLIPSRNSPAVHPHNHASSMISSAGARNPVRAIASRLSGNKDVLFFRCGKKGGVNQTVFKALEPVRNSENAQVTNRRGFFGIGGTRSDSFRGYKEFFVPSESYAIQYLRNTLTIHCARGFEIMNIDTLKTASIPDFNQIKQQDARLAALQRRCDESRPLGMFRLGDNEFLLCYDEFAFFADKHGDPLVDRYGAMMEWDGRPTTVAYSSPYVICFSTTLVEVWNTLTSRRVQIIRGQAIQCTYDGGALGDDGSHAHKTITIDQRPRSASGGAARGSHAGAEDDGERRVHVMMKDNDAFYRHHLTLFGSTDSDLIANPADGPDIQTVPMLYLTHAQLPTSTRHALKCDFIEPGIDSLVLGKQSTIEVYGIKPDGLKLLHLAKVFDVVEHINSYKKPNDSTATLLVLTTDLNLFTLRFCPRSATIITTASISLHQIGARPADYVHTSIVDPHGRCVVLHALNGILHVIPLVPGCLSKSKHLDPVLSKRKKANVPTGFANQNKNLHPSYNDPDGEIYRSFQLRLNEVNVHALNFATLPASHPPILLIVYSNHLGDRVLRSRKLDLQAAHCEQELFRSYSCRDPVTGLIIPFSLPGHGDDSDPANEGAILIGEECAELVRFGSPESSASNTKGKTKATGSTISGIPRKQPAEQGVMTGPAIKLPLGQYTCFCKLDEVPNCWILGDVYGNIIFLVLRQSKTGAPLLRYFDAGHVPSPEALVYIPSGFVFLASHFGDSQLFKLPDLASSFNQAKPTFAQPEVITTFPNLAPISDFCVTEDRKSLVNQIVTCSGAYRDGSLRVIKHGIGMCESGSLEVGGVQRLWALRSATQVQSVEDFDDRLVLSCADCTRFLALNEDGTIEEVEQFNGFEANTPTILAGNILDGSHSNSRYSVQVTYKKVIASHTLVWEPDNVKSITGAAHGATRCAVSLKRQVVVLRVQDGAFVEEGSCELLNDISSLAIDPNENFVAAAQWVTNCVEIISISTSSSICRVNTDSDFMVNSLVMTNFERTESDDCRLLIGLGDGKMINVALGPNGQLVDEESSRTTTLGIRPVEFVSMKKTTGAFVWANSDQPSLIDRIPNNGRFVHTPVTVQSGWVTSTTALHAKFFQDSIVMASNNEIRIGKLNMSEKMNAVKISLGSEQPRRIAHSKDMKAYGVVCIRSELDQEAGTLDRIGSFKVFDDETFQLLYDFKLQDTEQGSSIAAIKLGSDMVEHFVVGTGLIKTSEAEAKTGRILAFRDINPNRDNVTTNRDFRLTNVGRLSGSVGGIGGLPNGMFVASANAFVHAFALKGGLERSLRDYNVMQVGEERMVDEAEGEFRLLDTWGGGFVSQTVVTDGTKVLVGDLYKSVVLLEFDLKHLELVVKARDFSAMSVRPIGTISEREFIASDSDFNLFTVQYRNNSTSPGSDGNSDRAAQHRVFDRRDELVDYDHDSEDSGDEDDEQDDSQINPQISSPGPFMGEEEILTQAGAFHLGENTNHFRSGSLVPSFIESSLIGHTKLIFVTSTGGIGLVAKIRSKKKTNLLARFQSDLSKISNSVGNLGHSAYRMFKTKSRKIESTGFLDGDFLEECLDMKPDEVENLMKKMMALKAEESQSKPNDDDTQRQETVEDEAHEDQSMTLAPIATSAVFDGQAPLADLSSKFNQVLDCLADLNRLH</sequence>
<dbReference type="Pfam" id="PF00780">
    <property type="entry name" value="CNH"/>
    <property type="match status" value="1"/>
</dbReference>
<dbReference type="Gene3D" id="1.10.150.910">
    <property type="match status" value="1"/>
</dbReference>
<dbReference type="InterPro" id="IPR052233">
    <property type="entry name" value="Rho-type_GEFs"/>
</dbReference>
<dbReference type="CDD" id="cd00160">
    <property type="entry name" value="RhoGEF"/>
    <property type="match status" value="1"/>
</dbReference>
<keyword evidence="2" id="KW-0597">Phosphoprotein</keyword>
<feature type="region of interest" description="Disordered" evidence="4">
    <location>
        <begin position="1227"/>
        <end position="1253"/>
    </location>
</feature>
<dbReference type="InterPro" id="IPR001180">
    <property type="entry name" value="CNH_dom"/>
</dbReference>
<dbReference type="PANTHER" id="PTHR46572">
    <property type="entry name" value="RHO1 GDP-GTP EXCHANGE PROTEIN 1-RELATED"/>
    <property type="match status" value="1"/>
</dbReference>
<feature type="compositionally biased region" description="Low complexity" evidence="4">
    <location>
        <begin position="1234"/>
        <end position="1246"/>
    </location>
</feature>
<feature type="compositionally biased region" description="Polar residues" evidence="4">
    <location>
        <begin position="34"/>
        <end position="48"/>
    </location>
</feature>
<dbReference type="InterPro" id="IPR041675">
    <property type="entry name" value="PH_5"/>
</dbReference>
<dbReference type="SUPFAM" id="SSF50729">
    <property type="entry name" value="PH domain-like"/>
    <property type="match status" value="1"/>
</dbReference>
<dbReference type="Gene3D" id="2.30.29.30">
    <property type="entry name" value="Pleckstrin-homology domain (PH domain)/Phosphotyrosine-binding domain (PTB)"/>
    <property type="match status" value="1"/>
</dbReference>